<evidence type="ECO:0000256" key="1">
    <source>
        <dbReference type="SAM" id="SignalP"/>
    </source>
</evidence>
<dbReference type="EMBL" id="JAUHTC010000037">
    <property type="protein sequence ID" value="MDN4518033.1"/>
    <property type="molecule type" value="Genomic_DNA"/>
</dbReference>
<organism evidence="2 3">
    <name type="scientific">Mycolicibacterium austroafricanum</name>
    <name type="common">Mycobacterium austroafricanum</name>
    <dbReference type="NCBI Taxonomy" id="39687"/>
    <lineage>
        <taxon>Bacteria</taxon>
        <taxon>Bacillati</taxon>
        <taxon>Actinomycetota</taxon>
        <taxon>Actinomycetes</taxon>
        <taxon>Mycobacteriales</taxon>
        <taxon>Mycobacteriaceae</taxon>
        <taxon>Mycolicibacterium</taxon>
    </lineage>
</organism>
<keyword evidence="1" id="KW-0732">Signal</keyword>
<keyword evidence="3" id="KW-1185">Reference proteome</keyword>
<evidence type="ECO:0008006" key="4">
    <source>
        <dbReference type="Google" id="ProtNLM"/>
    </source>
</evidence>
<comment type="caution">
    <text evidence="2">The sequence shown here is derived from an EMBL/GenBank/DDBJ whole genome shotgun (WGS) entry which is preliminary data.</text>
</comment>
<gene>
    <name evidence="2" type="ORF">QYF68_09360</name>
</gene>
<dbReference type="PROSITE" id="PS51257">
    <property type="entry name" value="PROKAR_LIPOPROTEIN"/>
    <property type="match status" value="1"/>
</dbReference>
<dbReference type="RefSeq" id="WP_105387417.1">
    <property type="nucleotide sequence ID" value="NZ_CP070380.1"/>
</dbReference>
<feature type="chain" id="PRO_5046470055" description="Pyrrolo-quinoline quinone" evidence="1">
    <location>
        <begin position="21"/>
        <end position="440"/>
    </location>
</feature>
<evidence type="ECO:0000313" key="2">
    <source>
        <dbReference type="EMBL" id="MDN4518033.1"/>
    </source>
</evidence>
<dbReference type="Proteomes" id="UP001172687">
    <property type="component" value="Unassembled WGS sequence"/>
</dbReference>
<sequence length="440" mass="46744">MTYKLSRKWLLHIVSITVLFAVGGCHTEGEPQAAPPELPQQVLLTESMREQPVPGWTAASTALGLPPGAVVKPVNNIGDHGIFLGIADGQRWLFGLDVTSGEQLFGPVQLGTGGDGSGFGCVVNGPPAVLCIRQSRDLAAPSRAWVVDADSGEMIFDGTTEVRISRQDGRPKLDRIGDHAIATVTGKGIYGVGPHGELTWFVPGDGILTAQFAGWNRDTVPSELAVQNSGAVADVVFSVVDGRVVKPSVPEGLSLERAMVYPRGVGYEYTAADGRRGVTFFDDAGQALGNLAQRGALETRSADLPTVVTESHDRVMTLDGRTLVELPATLPAVEARLIGTRLFLANDPNHTMWQQFDLRTGDAGAVCETDALGFYFIASDGEVAVALNDDTPARAVDLATCEVLWSMPRPGPDEAVEVWRVGSALIRRTNDRISSLVAPG</sequence>
<proteinExistence type="predicted"/>
<protein>
    <recommendedName>
        <fullName evidence="4">Pyrrolo-quinoline quinone</fullName>
    </recommendedName>
</protein>
<evidence type="ECO:0000313" key="3">
    <source>
        <dbReference type="Proteomes" id="UP001172687"/>
    </source>
</evidence>
<feature type="signal peptide" evidence="1">
    <location>
        <begin position="1"/>
        <end position="20"/>
    </location>
</feature>
<accession>A0ABT8HB86</accession>
<reference evidence="2" key="1">
    <citation type="submission" date="2023-07" db="EMBL/GenBank/DDBJ databases">
        <title>Degradation of tert-butanol by M. austroafricanum TBA100.</title>
        <authorList>
            <person name="Helbich S."/>
            <person name="Vainshtein Y."/>
        </authorList>
    </citation>
    <scope>NUCLEOTIDE SEQUENCE</scope>
    <source>
        <strain evidence="2">TBA100</strain>
    </source>
</reference>
<name>A0ABT8HB86_MYCAO</name>